<feature type="region of interest" description="Disordered" evidence="1">
    <location>
        <begin position="1"/>
        <end position="87"/>
    </location>
</feature>
<feature type="compositionally biased region" description="Polar residues" evidence="1">
    <location>
        <begin position="22"/>
        <end position="35"/>
    </location>
</feature>
<feature type="compositionally biased region" description="Pro residues" evidence="1">
    <location>
        <begin position="52"/>
        <end position="73"/>
    </location>
</feature>
<feature type="region of interest" description="Disordered" evidence="1">
    <location>
        <begin position="150"/>
        <end position="170"/>
    </location>
</feature>
<evidence type="ECO:0000256" key="1">
    <source>
        <dbReference type="SAM" id="MobiDB-lite"/>
    </source>
</evidence>
<dbReference type="EMBL" id="ML996688">
    <property type="protein sequence ID" value="KAF2404531.1"/>
    <property type="molecule type" value="Genomic_DNA"/>
</dbReference>
<sequence>MATDHSGPTSIHTGPLSRHPGPTSSDMGLHLNTTYHAPPPPRDSSELLPAEPLLPPYYPPPNQHAGPPSPSPAPSNDARKLDYPPSADLGLDIDDFGWFTQSESYLTGTPTAIAAPPMLDDTLHGPLAPDDAVSPRLFTGSNMLVLAQAPPHASPPTTLAAPPQHQHQQQPSCLCDPLSLHIIAELHSLRGAGSPLDSALLVARRGLLTVFSCYMTLRGRGAALAGSAGSVTSSAP</sequence>
<proteinExistence type="predicted"/>
<name>A0A6G1I8K8_9PEZI</name>
<dbReference type="Proteomes" id="UP000799640">
    <property type="component" value="Unassembled WGS sequence"/>
</dbReference>
<keyword evidence="3" id="KW-1185">Reference proteome</keyword>
<dbReference type="AlphaFoldDB" id="A0A6G1I8K8"/>
<feature type="compositionally biased region" description="Polar residues" evidence="1">
    <location>
        <begin position="1"/>
        <end position="12"/>
    </location>
</feature>
<gene>
    <name evidence="2" type="ORF">EJ06DRAFT_579141</name>
</gene>
<feature type="non-terminal residue" evidence="2">
    <location>
        <position position="236"/>
    </location>
</feature>
<protein>
    <submittedName>
        <fullName evidence="2">Uncharacterized protein</fullName>
    </submittedName>
</protein>
<accession>A0A6G1I8K8</accession>
<evidence type="ECO:0000313" key="2">
    <source>
        <dbReference type="EMBL" id="KAF2404531.1"/>
    </source>
</evidence>
<dbReference type="OrthoDB" id="4356994at2759"/>
<organism evidence="2 3">
    <name type="scientific">Trichodelitschia bisporula</name>
    <dbReference type="NCBI Taxonomy" id="703511"/>
    <lineage>
        <taxon>Eukaryota</taxon>
        <taxon>Fungi</taxon>
        <taxon>Dikarya</taxon>
        <taxon>Ascomycota</taxon>
        <taxon>Pezizomycotina</taxon>
        <taxon>Dothideomycetes</taxon>
        <taxon>Dothideomycetes incertae sedis</taxon>
        <taxon>Phaeotrichales</taxon>
        <taxon>Phaeotrichaceae</taxon>
        <taxon>Trichodelitschia</taxon>
    </lineage>
</organism>
<reference evidence="2" key="1">
    <citation type="journal article" date="2020" name="Stud. Mycol.">
        <title>101 Dothideomycetes genomes: a test case for predicting lifestyles and emergence of pathogens.</title>
        <authorList>
            <person name="Haridas S."/>
            <person name="Albert R."/>
            <person name="Binder M."/>
            <person name="Bloem J."/>
            <person name="Labutti K."/>
            <person name="Salamov A."/>
            <person name="Andreopoulos B."/>
            <person name="Baker S."/>
            <person name="Barry K."/>
            <person name="Bills G."/>
            <person name="Bluhm B."/>
            <person name="Cannon C."/>
            <person name="Castanera R."/>
            <person name="Culley D."/>
            <person name="Daum C."/>
            <person name="Ezra D."/>
            <person name="Gonzalez J."/>
            <person name="Henrissat B."/>
            <person name="Kuo A."/>
            <person name="Liang C."/>
            <person name="Lipzen A."/>
            <person name="Lutzoni F."/>
            <person name="Magnuson J."/>
            <person name="Mondo S."/>
            <person name="Nolan M."/>
            <person name="Ohm R."/>
            <person name="Pangilinan J."/>
            <person name="Park H.-J."/>
            <person name="Ramirez L."/>
            <person name="Alfaro M."/>
            <person name="Sun H."/>
            <person name="Tritt A."/>
            <person name="Yoshinaga Y."/>
            <person name="Zwiers L.-H."/>
            <person name="Turgeon B."/>
            <person name="Goodwin S."/>
            <person name="Spatafora J."/>
            <person name="Crous P."/>
            <person name="Grigoriev I."/>
        </authorList>
    </citation>
    <scope>NUCLEOTIDE SEQUENCE</scope>
    <source>
        <strain evidence="2">CBS 262.69</strain>
    </source>
</reference>
<evidence type="ECO:0000313" key="3">
    <source>
        <dbReference type="Proteomes" id="UP000799640"/>
    </source>
</evidence>